<feature type="compositionally biased region" description="Basic and acidic residues" evidence="1">
    <location>
        <begin position="56"/>
        <end position="65"/>
    </location>
</feature>
<sequence length="177" mass="20099">MNKKSQPHSKPSSREAPIQRPKRAFGTAQSNNIPSKMVSEKPVIKPRTGAARSQSKPREIEEKPKISNTQLKSKTDEQVKEEETQKNVCFEESEKAKEVRNVGETEKEERIDAEHTPLLVINSKIPGTPYHSAENCSNCRLNRLESSSYWLAQIKRRVGKQAFCFGDILSPLPRMHC</sequence>
<organism evidence="2 3">
    <name type="scientific">Stephania japonica</name>
    <dbReference type="NCBI Taxonomy" id="461633"/>
    <lineage>
        <taxon>Eukaryota</taxon>
        <taxon>Viridiplantae</taxon>
        <taxon>Streptophyta</taxon>
        <taxon>Embryophyta</taxon>
        <taxon>Tracheophyta</taxon>
        <taxon>Spermatophyta</taxon>
        <taxon>Magnoliopsida</taxon>
        <taxon>Ranunculales</taxon>
        <taxon>Menispermaceae</taxon>
        <taxon>Menispermoideae</taxon>
        <taxon>Cissampelideae</taxon>
        <taxon>Stephania</taxon>
    </lineage>
</organism>
<dbReference type="PANTHER" id="PTHR34468:SF3">
    <property type="entry name" value="OS03G0288900 PROTEIN"/>
    <property type="match status" value="1"/>
</dbReference>
<gene>
    <name evidence="2" type="ORF">Sjap_001578</name>
</gene>
<reference evidence="2 3" key="1">
    <citation type="submission" date="2024-01" db="EMBL/GenBank/DDBJ databases">
        <title>Genome assemblies of Stephania.</title>
        <authorList>
            <person name="Yang L."/>
        </authorList>
    </citation>
    <scope>NUCLEOTIDE SEQUENCE [LARGE SCALE GENOMIC DNA]</scope>
    <source>
        <strain evidence="2">QJT</strain>
        <tissue evidence="2">Leaf</tissue>
    </source>
</reference>
<proteinExistence type="predicted"/>
<comment type="caution">
    <text evidence="2">The sequence shown here is derived from an EMBL/GenBank/DDBJ whole genome shotgun (WGS) entry which is preliminary data.</text>
</comment>
<feature type="compositionally biased region" description="Basic and acidic residues" evidence="1">
    <location>
        <begin position="73"/>
        <end position="85"/>
    </location>
</feature>
<dbReference type="PANTHER" id="PTHR34468">
    <property type="entry name" value="MICROTUBULE-ASSOCIATED FUTSCH-LIKE PROTEIN"/>
    <property type="match status" value="1"/>
</dbReference>
<name>A0AAP0KLR0_9MAGN</name>
<feature type="region of interest" description="Disordered" evidence="1">
    <location>
        <begin position="1"/>
        <end position="87"/>
    </location>
</feature>
<evidence type="ECO:0000313" key="2">
    <source>
        <dbReference type="EMBL" id="KAK9154098.1"/>
    </source>
</evidence>
<keyword evidence="3" id="KW-1185">Reference proteome</keyword>
<dbReference type="EMBL" id="JBBNAE010000001">
    <property type="protein sequence ID" value="KAK9154098.1"/>
    <property type="molecule type" value="Genomic_DNA"/>
</dbReference>
<accession>A0AAP0KLR0</accession>
<evidence type="ECO:0000256" key="1">
    <source>
        <dbReference type="SAM" id="MobiDB-lite"/>
    </source>
</evidence>
<evidence type="ECO:0000313" key="3">
    <source>
        <dbReference type="Proteomes" id="UP001417504"/>
    </source>
</evidence>
<dbReference type="Proteomes" id="UP001417504">
    <property type="component" value="Unassembled WGS sequence"/>
</dbReference>
<dbReference type="AlphaFoldDB" id="A0AAP0KLR0"/>
<protein>
    <submittedName>
        <fullName evidence="2">Uncharacterized protein</fullName>
    </submittedName>
</protein>